<dbReference type="AlphaFoldDB" id="A0A9P5PZ93"/>
<dbReference type="PANTHER" id="PTHR40465">
    <property type="entry name" value="CHROMOSOME 1, WHOLE GENOME SHOTGUN SEQUENCE"/>
    <property type="match status" value="1"/>
</dbReference>
<comment type="caution">
    <text evidence="3">The sequence shown here is derived from an EMBL/GenBank/DDBJ whole genome shotgun (WGS) entry which is preliminary data.</text>
</comment>
<proteinExistence type="predicted"/>
<feature type="transmembrane region" description="Helical" evidence="1">
    <location>
        <begin position="37"/>
        <end position="58"/>
    </location>
</feature>
<dbReference type="Proteomes" id="UP000772434">
    <property type="component" value="Unassembled WGS sequence"/>
</dbReference>
<dbReference type="Pfam" id="PF20152">
    <property type="entry name" value="DUF6534"/>
    <property type="match status" value="1"/>
</dbReference>
<accession>A0A9P5PZ93</accession>
<dbReference type="EMBL" id="JADNRY010000027">
    <property type="protein sequence ID" value="KAF9072116.1"/>
    <property type="molecule type" value="Genomic_DNA"/>
</dbReference>
<keyword evidence="1" id="KW-0472">Membrane</keyword>
<dbReference type="OrthoDB" id="2535105at2759"/>
<keyword evidence="1" id="KW-0812">Transmembrane</keyword>
<evidence type="ECO:0000256" key="1">
    <source>
        <dbReference type="SAM" id="Phobius"/>
    </source>
</evidence>
<feature type="transmembrane region" description="Helical" evidence="1">
    <location>
        <begin position="83"/>
        <end position="104"/>
    </location>
</feature>
<feature type="domain" description="DUF6534" evidence="2">
    <location>
        <begin position="44"/>
        <end position="140"/>
    </location>
</feature>
<dbReference type="InterPro" id="IPR045339">
    <property type="entry name" value="DUF6534"/>
</dbReference>
<gene>
    <name evidence="3" type="ORF">BDP27DRAFT_1321124</name>
</gene>
<evidence type="ECO:0000259" key="2">
    <source>
        <dbReference type="Pfam" id="PF20152"/>
    </source>
</evidence>
<reference evidence="3" key="1">
    <citation type="submission" date="2020-11" db="EMBL/GenBank/DDBJ databases">
        <authorList>
            <consortium name="DOE Joint Genome Institute"/>
            <person name="Ahrendt S."/>
            <person name="Riley R."/>
            <person name="Andreopoulos W."/>
            <person name="Labutti K."/>
            <person name="Pangilinan J."/>
            <person name="Ruiz-Duenas F.J."/>
            <person name="Barrasa J.M."/>
            <person name="Sanchez-Garcia M."/>
            <person name="Camarero S."/>
            <person name="Miyauchi S."/>
            <person name="Serrano A."/>
            <person name="Linde D."/>
            <person name="Babiker R."/>
            <person name="Drula E."/>
            <person name="Ayuso-Fernandez I."/>
            <person name="Pacheco R."/>
            <person name="Padilla G."/>
            <person name="Ferreira P."/>
            <person name="Barriuso J."/>
            <person name="Kellner H."/>
            <person name="Castanera R."/>
            <person name="Alfaro M."/>
            <person name="Ramirez L."/>
            <person name="Pisabarro A.G."/>
            <person name="Kuo A."/>
            <person name="Tritt A."/>
            <person name="Lipzen A."/>
            <person name="He G."/>
            <person name="Yan M."/>
            <person name="Ng V."/>
            <person name="Cullen D."/>
            <person name="Martin F."/>
            <person name="Rosso M.-N."/>
            <person name="Henrissat B."/>
            <person name="Hibbett D."/>
            <person name="Martinez A.T."/>
            <person name="Grigoriev I.V."/>
        </authorList>
    </citation>
    <scope>NUCLEOTIDE SEQUENCE</scope>
    <source>
        <strain evidence="3">AH 40177</strain>
    </source>
</reference>
<keyword evidence="4" id="KW-1185">Reference proteome</keyword>
<evidence type="ECO:0000313" key="4">
    <source>
        <dbReference type="Proteomes" id="UP000772434"/>
    </source>
</evidence>
<keyword evidence="1" id="KW-1133">Transmembrane helix</keyword>
<name>A0A9P5PZ93_9AGAR</name>
<protein>
    <recommendedName>
        <fullName evidence="2">DUF6534 domain-containing protein</fullName>
    </recommendedName>
</protein>
<dbReference type="PANTHER" id="PTHR40465:SF1">
    <property type="entry name" value="DUF6534 DOMAIN-CONTAINING PROTEIN"/>
    <property type="match status" value="1"/>
</dbReference>
<sequence>MIFAVANLASGLALYAEMILAQKVSKILGSDKLGDLGTAALSTAIAADISITCSLLFYMNRFRSTVSEEDYANRRTLPMINRLMFYLINVGAVTSLTDIVTLVLSDVLIHPSNLKFYALFEVVGNLYANSLLATLNARDSLRSISQVDSSITTSRNPTTGLNFAHPVNAINNAGTSVRLEDMSSVGRTSMKKVIGNDFTFDLSQDST</sequence>
<organism evidence="3 4">
    <name type="scientific">Rhodocollybia butyracea</name>
    <dbReference type="NCBI Taxonomy" id="206335"/>
    <lineage>
        <taxon>Eukaryota</taxon>
        <taxon>Fungi</taxon>
        <taxon>Dikarya</taxon>
        <taxon>Basidiomycota</taxon>
        <taxon>Agaricomycotina</taxon>
        <taxon>Agaricomycetes</taxon>
        <taxon>Agaricomycetidae</taxon>
        <taxon>Agaricales</taxon>
        <taxon>Marasmiineae</taxon>
        <taxon>Omphalotaceae</taxon>
        <taxon>Rhodocollybia</taxon>
    </lineage>
</organism>
<evidence type="ECO:0000313" key="3">
    <source>
        <dbReference type="EMBL" id="KAF9072116.1"/>
    </source>
</evidence>